<reference evidence="5 6" key="1">
    <citation type="journal article" date="2010" name="J. Bacteriol.">
        <title>Genome sequence of the milbemycin-producing bacterium Streptomyces bingchenggensis.</title>
        <authorList>
            <person name="Wang X.J."/>
            <person name="Yan Y.J."/>
            <person name="Zhang B."/>
            <person name="An J."/>
            <person name="Wang J.J."/>
            <person name="Tian J."/>
            <person name="Jiang L."/>
            <person name="Chen Y.H."/>
            <person name="Huang S.X."/>
            <person name="Yin M."/>
            <person name="Zhang J."/>
            <person name="Gao A.L."/>
            <person name="Liu C.X."/>
            <person name="Zhu Z.X."/>
            <person name="Xiang W.S."/>
        </authorList>
    </citation>
    <scope>NUCLEOTIDE SEQUENCE [LARGE SCALE GENOMIC DNA]</scope>
    <source>
        <strain evidence="5 6">BCW-1</strain>
    </source>
</reference>
<keyword evidence="1" id="KW-0813">Transport</keyword>
<dbReference type="HOGENOM" id="CLU_000604_1_22_11"/>
<evidence type="ECO:0000313" key="6">
    <source>
        <dbReference type="Proteomes" id="UP000000377"/>
    </source>
</evidence>
<keyword evidence="6" id="KW-1185">Reference proteome</keyword>
<dbReference type="PROSITE" id="PS50893">
    <property type="entry name" value="ABC_TRANSPORTER_2"/>
    <property type="match status" value="1"/>
</dbReference>
<dbReference type="Proteomes" id="UP000000377">
    <property type="component" value="Chromosome"/>
</dbReference>
<dbReference type="GO" id="GO:0005524">
    <property type="term" value="F:ATP binding"/>
    <property type="evidence" value="ECO:0007669"/>
    <property type="project" value="UniProtKB-KW"/>
</dbReference>
<evidence type="ECO:0000256" key="1">
    <source>
        <dbReference type="ARBA" id="ARBA00022448"/>
    </source>
</evidence>
<dbReference type="GO" id="GO:0005886">
    <property type="term" value="C:plasma membrane"/>
    <property type="evidence" value="ECO:0007669"/>
    <property type="project" value="TreeGrafter"/>
</dbReference>
<dbReference type="InterPro" id="IPR017871">
    <property type="entry name" value="ABC_transporter-like_CS"/>
</dbReference>
<dbReference type="CDD" id="cd03255">
    <property type="entry name" value="ABC_MJ0796_LolCDE_FtsE"/>
    <property type="match status" value="1"/>
</dbReference>
<dbReference type="PANTHER" id="PTHR24220:SF685">
    <property type="entry name" value="ABC TRANSPORTER RELATED"/>
    <property type="match status" value="1"/>
</dbReference>
<name>D7C6S2_STRBB</name>
<dbReference type="GO" id="GO:0022857">
    <property type="term" value="F:transmembrane transporter activity"/>
    <property type="evidence" value="ECO:0007669"/>
    <property type="project" value="TreeGrafter"/>
</dbReference>
<organism evidence="5 6">
    <name type="scientific">Streptomyces bingchenggensis (strain BCW-1)</name>
    <dbReference type="NCBI Taxonomy" id="749414"/>
    <lineage>
        <taxon>Bacteria</taxon>
        <taxon>Bacillati</taxon>
        <taxon>Actinomycetota</taxon>
        <taxon>Actinomycetes</taxon>
        <taxon>Kitasatosporales</taxon>
        <taxon>Streptomycetaceae</taxon>
        <taxon>Streptomyces</taxon>
    </lineage>
</organism>
<gene>
    <name evidence="5" type="ordered locus">SBI_05189</name>
</gene>
<keyword evidence="3 5" id="KW-0067">ATP-binding</keyword>
<dbReference type="eggNOG" id="COG1136">
    <property type="taxonomic scope" value="Bacteria"/>
</dbReference>
<dbReference type="FunFam" id="3.40.50.300:FF:000032">
    <property type="entry name" value="Export ABC transporter ATP-binding protein"/>
    <property type="match status" value="1"/>
</dbReference>
<dbReference type="RefSeq" id="WP_014177776.1">
    <property type="nucleotide sequence ID" value="NC_016582.1"/>
</dbReference>
<dbReference type="InterPro" id="IPR017911">
    <property type="entry name" value="MacB-like_ATP-bd"/>
</dbReference>
<dbReference type="GO" id="GO:0016887">
    <property type="term" value="F:ATP hydrolysis activity"/>
    <property type="evidence" value="ECO:0007669"/>
    <property type="project" value="InterPro"/>
</dbReference>
<dbReference type="Gene3D" id="3.40.50.300">
    <property type="entry name" value="P-loop containing nucleotide triphosphate hydrolases"/>
    <property type="match status" value="1"/>
</dbReference>
<dbReference type="InterPro" id="IPR027417">
    <property type="entry name" value="P-loop_NTPase"/>
</dbReference>
<dbReference type="Pfam" id="PF00005">
    <property type="entry name" value="ABC_tran"/>
    <property type="match status" value="1"/>
</dbReference>
<evidence type="ECO:0000259" key="4">
    <source>
        <dbReference type="PROSITE" id="PS50893"/>
    </source>
</evidence>
<dbReference type="SUPFAM" id="SSF52540">
    <property type="entry name" value="P-loop containing nucleoside triphosphate hydrolases"/>
    <property type="match status" value="1"/>
</dbReference>
<dbReference type="InterPro" id="IPR015854">
    <property type="entry name" value="ABC_transpr_LolD-like"/>
</dbReference>
<dbReference type="InterPro" id="IPR003439">
    <property type="entry name" value="ABC_transporter-like_ATP-bd"/>
</dbReference>
<dbReference type="SMART" id="SM00382">
    <property type="entry name" value="AAA"/>
    <property type="match status" value="1"/>
</dbReference>
<dbReference type="PROSITE" id="PS00211">
    <property type="entry name" value="ABC_TRANSPORTER_1"/>
    <property type="match status" value="1"/>
</dbReference>
<dbReference type="GO" id="GO:0098796">
    <property type="term" value="C:membrane protein complex"/>
    <property type="evidence" value="ECO:0007669"/>
    <property type="project" value="UniProtKB-ARBA"/>
</dbReference>
<evidence type="ECO:0000256" key="3">
    <source>
        <dbReference type="ARBA" id="ARBA00022840"/>
    </source>
</evidence>
<accession>D7C6S2</accession>
<dbReference type="EMBL" id="CP002047">
    <property type="protein sequence ID" value="ADI08309.1"/>
    <property type="molecule type" value="Genomic_DNA"/>
</dbReference>
<dbReference type="PATRIC" id="fig|749414.3.peg.5364"/>
<dbReference type="KEGG" id="sbh:SBI_05189"/>
<evidence type="ECO:0000256" key="2">
    <source>
        <dbReference type="ARBA" id="ARBA00022741"/>
    </source>
</evidence>
<evidence type="ECO:0000313" key="5">
    <source>
        <dbReference type="EMBL" id="ADI08309.1"/>
    </source>
</evidence>
<dbReference type="STRING" id="749414.SBI_05189"/>
<keyword evidence="2" id="KW-0547">Nucleotide-binding</keyword>
<dbReference type="PANTHER" id="PTHR24220">
    <property type="entry name" value="IMPORT ATP-BINDING PROTEIN"/>
    <property type="match status" value="1"/>
</dbReference>
<dbReference type="AlphaFoldDB" id="D7C6S2"/>
<feature type="domain" description="ABC transporter" evidence="4">
    <location>
        <begin position="23"/>
        <end position="256"/>
    </location>
</feature>
<protein>
    <submittedName>
        <fullName evidence="5">Putative ABC transporter ATP-binding protein</fullName>
    </submittedName>
</protein>
<sequence>MRRQRGGSGTVSAVGAGPVADALTLEGVSREYRRGTVALHPVDLAVPRGRFLAVMGPSGSGKSTLLQCAAGLDRPTAGTVRIGGTELASLKEAALTRLRRERIGFVFQAHNLVPSLSVAENVALPLMLGGAPSDGRAAWALEAVGLAERGADRPTELSGGQAQRVAIARALVTEPDIVFADEPTGALDPATAHGVLSLLRQAVDRDGHTVVMVTHDPVAAAWADEALFLARGRAAGRLDRPGADEVRRVMRDLGRDRATIREEGQRA</sequence>
<dbReference type="InterPro" id="IPR003593">
    <property type="entry name" value="AAA+_ATPase"/>
</dbReference>
<proteinExistence type="predicted"/>